<accession>A0A5E6MF81</accession>
<gene>
    <name evidence="2" type="ORF">MAMC_01990</name>
</gene>
<reference evidence="2" key="1">
    <citation type="submission" date="2019-09" db="EMBL/GenBank/DDBJ databases">
        <authorList>
            <person name="Cremers G."/>
        </authorList>
    </citation>
    <scope>NUCLEOTIDE SEQUENCE [LARGE SCALE GENOMIC DNA]</scope>
    <source>
        <strain evidence="2">3B</strain>
    </source>
</reference>
<dbReference type="AlphaFoldDB" id="A0A5E6MF81"/>
<name>A0A5E6MF81_9BACT</name>
<keyword evidence="3" id="KW-1185">Reference proteome</keyword>
<sequence>MDDLEPLWEFLKQQGPSGPDGSLASRTLARLAVEKIRRRRWMRLGRAFALSVLFMVGGGSAAFWWSNQKQRVATSVTHPASFSIETNPAAEDVGWLQDQLSPESSEMGATILWEEENSF</sequence>
<keyword evidence="1" id="KW-0812">Transmembrane</keyword>
<keyword evidence="1" id="KW-0472">Membrane</keyword>
<keyword evidence="1" id="KW-1133">Transmembrane helix</keyword>
<dbReference type="Proteomes" id="UP000381693">
    <property type="component" value="Unassembled WGS sequence"/>
</dbReference>
<evidence type="ECO:0000256" key="1">
    <source>
        <dbReference type="SAM" id="Phobius"/>
    </source>
</evidence>
<feature type="transmembrane region" description="Helical" evidence="1">
    <location>
        <begin position="47"/>
        <end position="65"/>
    </location>
</feature>
<proteinExistence type="predicted"/>
<dbReference type="OrthoDB" id="194381at2"/>
<evidence type="ECO:0000313" key="2">
    <source>
        <dbReference type="EMBL" id="VVM08147.1"/>
    </source>
</evidence>
<comment type="caution">
    <text evidence="2">The sequence shown here is derived from an EMBL/GenBank/DDBJ whole genome shotgun (WGS) entry which is preliminary data.</text>
</comment>
<dbReference type="RefSeq" id="WP_142525899.1">
    <property type="nucleotide sequence ID" value="NZ_CABFUZ020000223.1"/>
</dbReference>
<protein>
    <submittedName>
        <fullName evidence="2">Uncharacterized protein</fullName>
    </submittedName>
</protein>
<evidence type="ECO:0000313" key="3">
    <source>
        <dbReference type="Proteomes" id="UP000381693"/>
    </source>
</evidence>
<dbReference type="EMBL" id="CABFUZ020000223">
    <property type="protein sequence ID" value="VVM08147.1"/>
    <property type="molecule type" value="Genomic_DNA"/>
</dbReference>
<organism evidence="2 3">
    <name type="scientific">Methylacidimicrobium cyclopophantes</name>
    <dbReference type="NCBI Taxonomy" id="1041766"/>
    <lineage>
        <taxon>Bacteria</taxon>
        <taxon>Pseudomonadati</taxon>
        <taxon>Verrucomicrobiota</taxon>
        <taxon>Methylacidimicrobium</taxon>
    </lineage>
</organism>